<dbReference type="InterPro" id="IPR037069">
    <property type="entry name" value="AcylCoA_DH/ox_N_sf"/>
</dbReference>
<evidence type="ECO:0000256" key="4">
    <source>
        <dbReference type="ARBA" id="ARBA00022827"/>
    </source>
</evidence>
<dbReference type="InterPro" id="IPR009075">
    <property type="entry name" value="AcylCo_DH/oxidase_C"/>
</dbReference>
<dbReference type="InterPro" id="IPR006091">
    <property type="entry name" value="Acyl-CoA_Oxase/DH_mid-dom"/>
</dbReference>
<sequence length="754" mass="80028">MSIESPAATTVPAECPADTVVPAQGGADWRERLTALLADYRARPRPVTSKDRWQAALDWQSELVDAGLAAPSWPRSVGGMELPLADQLDYYRMMTAAGVPRHPFTMSFIVAPTLIVHGTDAQRHRFLEPLLRGKEGWCQGFSEPGAGSDIASLSTRAVRDGDVYRVTGQKIWTTLAHKADWIFALVRTGPAGRSTSGITYLLIDMRTPGIEVRPLRDIAGGHHFAEVFFDDVEVPVANRVGEEGEGWAIMRTSLGHERATAALADEFKYRKTVDQVFAQADKQGYRDDPHVLQELARLETDVRTIVSNSARALDAALRQEDPMGVSSINRLVKSEFEQRLQRLALRLGGSGAMLGSRSEGAVDGGRWTYGYLMSRAATIGAGTAEIQRNTIAESVLGLPSHRGEGRRKPLVPPGTPLTAPSDDEAAVREAVAAIVSAHVDPHRIIAGEAVSAELWNSLVDFGLPGLCADEAVGGGGARLRLLCAAIEQAAFGLAPGGLIDAATALALVPAGDHARRIVGGAKVAVVVGLDDTGWVLDSRAPTLSDGVLTGTVERVRGAGDAELFVVITGAASVVVLDADRATVTAQEALDLTGTSGTVSFDAVPATAIPADIAAAQRLWRLLLATDAVGVASRALALAVDWAGQREQFGRQIGSFQAVSHRCADMLVDAESARNQVLSAADTFDDLSVDLAAAQAVSAAVRNAEACIQVHGGIGFTWEHPAHLLLRRALTDEASCARTEHLRDTAAARIFDRLG</sequence>
<dbReference type="Pfam" id="PF02770">
    <property type="entry name" value="Acyl-CoA_dh_M"/>
    <property type="match status" value="1"/>
</dbReference>
<feature type="domain" description="Acyl-CoA dehydrogenase/oxidase C-terminal" evidence="6">
    <location>
        <begin position="244"/>
        <end position="396"/>
    </location>
</feature>
<evidence type="ECO:0000259" key="8">
    <source>
        <dbReference type="Pfam" id="PF02771"/>
    </source>
</evidence>
<proteinExistence type="inferred from homology"/>
<dbReference type="Gene3D" id="2.40.110.10">
    <property type="entry name" value="Butyryl-CoA Dehydrogenase, subunit A, domain 2"/>
    <property type="match status" value="1"/>
</dbReference>
<comment type="similarity">
    <text evidence="2">Belongs to the acyl-CoA dehydrogenase family.</text>
</comment>
<evidence type="ECO:0000259" key="6">
    <source>
        <dbReference type="Pfam" id="PF00441"/>
    </source>
</evidence>
<feature type="domain" description="Acyl-CoA dehydrogenase/oxidase C-terminal" evidence="6">
    <location>
        <begin position="620"/>
        <end position="748"/>
    </location>
</feature>
<dbReference type="EMBL" id="CP045810">
    <property type="protein sequence ID" value="QHN40925.1"/>
    <property type="molecule type" value="Genomic_DNA"/>
</dbReference>
<dbReference type="Pfam" id="PF02771">
    <property type="entry name" value="Acyl-CoA_dh_N"/>
    <property type="match status" value="2"/>
</dbReference>
<feature type="domain" description="Acyl-CoA dehydrogenase/oxidase N-terminal" evidence="8">
    <location>
        <begin position="421"/>
        <end position="505"/>
    </location>
</feature>
<organism evidence="9">
    <name type="scientific">Gordonia amarae</name>
    <dbReference type="NCBI Taxonomy" id="36821"/>
    <lineage>
        <taxon>Bacteria</taxon>
        <taxon>Bacillati</taxon>
        <taxon>Actinomycetota</taxon>
        <taxon>Actinomycetes</taxon>
        <taxon>Mycobacteriales</taxon>
        <taxon>Gordoniaceae</taxon>
        <taxon>Gordonia</taxon>
    </lineage>
</organism>
<dbReference type="InterPro" id="IPR009100">
    <property type="entry name" value="AcylCoA_DH/oxidase_NM_dom_sf"/>
</dbReference>
<comment type="cofactor">
    <cofactor evidence="1">
        <name>FAD</name>
        <dbReference type="ChEBI" id="CHEBI:57692"/>
    </cofactor>
</comment>
<dbReference type="InterPro" id="IPR036250">
    <property type="entry name" value="AcylCo_DH-like_C"/>
</dbReference>
<dbReference type="Gene3D" id="1.10.540.10">
    <property type="entry name" value="Acyl-CoA dehydrogenase/oxidase, N-terminal domain"/>
    <property type="match status" value="2"/>
</dbReference>
<accession>A0A857L575</accession>
<feature type="domain" description="Acyl-CoA dehydrogenase/oxidase N-terminal" evidence="8">
    <location>
        <begin position="58"/>
        <end position="134"/>
    </location>
</feature>
<dbReference type="GO" id="GO:0005886">
    <property type="term" value="C:plasma membrane"/>
    <property type="evidence" value="ECO:0007669"/>
    <property type="project" value="TreeGrafter"/>
</dbReference>
<keyword evidence="5" id="KW-0560">Oxidoreductase</keyword>
<evidence type="ECO:0000256" key="5">
    <source>
        <dbReference type="ARBA" id="ARBA00023002"/>
    </source>
</evidence>
<feature type="domain" description="Acyl-CoA oxidase/dehydrogenase middle" evidence="7">
    <location>
        <begin position="138"/>
        <end position="232"/>
    </location>
</feature>
<dbReference type="Gene3D" id="1.20.140.10">
    <property type="entry name" value="Butyryl-CoA Dehydrogenase, subunit A, domain 3"/>
    <property type="match status" value="2"/>
</dbReference>
<keyword evidence="3" id="KW-0285">Flavoprotein</keyword>
<protein>
    <submittedName>
        <fullName evidence="9">Acyl-CoA dehydrogenase</fullName>
    </submittedName>
</protein>
<evidence type="ECO:0000313" key="9">
    <source>
        <dbReference type="EMBL" id="QHN40925.1"/>
    </source>
</evidence>
<dbReference type="SUPFAM" id="SSF47203">
    <property type="entry name" value="Acyl-CoA dehydrogenase C-terminal domain-like"/>
    <property type="match status" value="2"/>
</dbReference>
<dbReference type="InterPro" id="IPR046373">
    <property type="entry name" value="Acyl-CoA_Oxase/DH_mid-dom_sf"/>
</dbReference>
<gene>
    <name evidence="9" type="ORF">GII30_18730</name>
</gene>
<dbReference type="PANTHER" id="PTHR43292">
    <property type="entry name" value="ACYL-COA DEHYDROGENASE"/>
    <property type="match status" value="1"/>
</dbReference>
<dbReference type="PANTHER" id="PTHR43292:SF3">
    <property type="entry name" value="ACYL-COA DEHYDROGENASE FADE29"/>
    <property type="match status" value="1"/>
</dbReference>
<reference evidence="9" key="1">
    <citation type="journal article" date="2021" name="Nat. Microbiol.">
        <title>Cocultivation of an ultrasmall environmental parasitic bacterium with lytic ability against bacteria associated with wastewater foams.</title>
        <authorList>
            <person name="Batinovic S."/>
            <person name="Rose J.J.A."/>
            <person name="Ratcliffe J."/>
            <person name="Seviour R.J."/>
            <person name="Petrovski S."/>
        </authorList>
    </citation>
    <scope>NUCLEOTIDE SEQUENCE</scope>
    <source>
        <strain evidence="9">CON44</strain>
    </source>
</reference>
<evidence type="ECO:0000256" key="1">
    <source>
        <dbReference type="ARBA" id="ARBA00001974"/>
    </source>
</evidence>
<dbReference type="Pfam" id="PF00441">
    <property type="entry name" value="Acyl-CoA_dh_1"/>
    <property type="match status" value="2"/>
</dbReference>
<dbReference type="GO" id="GO:0016627">
    <property type="term" value="F:oxidoreductase activity, acting on the CH-CH group of donors"/>
    <property type="evidence" value="ECO:0007669"/>
    <property type="project" value="InterPro"/>
</dbReference>
<dbReference type="AlphaFoldDB" id="A0A857L575"/>
<dbReference type="FunFam" id="2.40.110.10:FF:000011">
    <property type="entry name" value="Acyl-CoA dehydrogenase FadE34"/>
    <property type="match status" value="1"/>
</dbReference>
<evidence type="ECO:0000256" key="3">
    <source>
        <dbReference type="ARBA" id="ARBA00022630"/>
    </source>
</evidence>
<dbReference type="InterPro" id="IPR013786">
    <property type="entry name" value="AcylCoA_DH/ox_N"/>
</dbReference>
<dbReference type="GO" id="GO:0050660">
    <property type="term" value="F:flavin adenine dinucleotide binding"/>
    <property type="evidence" value="ECO:0007669"/>
    <property type="project" value="InterPro"/>
</dbReference>
<evidence type="ECO:0000256" key="2">
    <source>
        <dbReference type="ARBA" id="ARBA00009347"/>
    </source>
</evidence>
<evidence type="ECO:0000259" key="7">
    <source>
        <dbReference type="Pfam" id="PF02770"/>
    </source>
</evidence>
<keyword evidence="4" id="KW-0274">FAD</keyword>
<dbReference type="InterPro" id="IPR052161">
    <property type="entry name" value="Mycobact_Acyl-CoA_DH"/>
</dbReference>
<name>A0A857L575_9ACTN</name>
<dbReference type="SUPFAM" id="SSF56645">
    <property type="entry name" value="Acyl-CoA dehydrogenase NM domain-like"/>
    <property type="match status" value="2"/>
</dbReference>